<evidence type="ECO:0000313" key="8">
    <source>
        <dbReference type="Proteomes" id="UP000796880"/>
    </source>
</evidence>
<dbReference type="PANTHER" id="PTHR31541:SF60">
    <property type="entry name" value="TF-B3 DOMAIN-CONTAINING PROTEIN"/>
    <property type="match status" value="1"/>
</dbReference>
<evidence type="ECO:0000256" key="1">
    <source>
        <dbReference type="ARBA" id="ARBA00004123"/>
    </source>
</evidence>
<keyword evidence="5" id="KW-0539">Nucleus</keyword>
<evidence type="ECO:0000256" key="5">
    <source>
        <dbReference type="ARBA" id="ARBA00023242"/>
    </source>
</evidence>
<evidence type="ECO:0008006" key="9">
    <source>
        <dbReference type="Google" id="ProtNLM"/>
    </source>
</evidence>
<dbReference type="OrthoDB" id="1193981at2759"/>
<dbReference type="EMBL" id="VOIH02000010">
    <property type="protein sequence ID" value="KAF3436072.1"/>
    <property type="molecule type" value="Genomic_DNA"/>
</dbReference>
<name>A0A8K0E398_9ROSA</name>
<dbReference type="PANTHER" id="PTHR31541">
    <property type="entry name" value="B3 DOMAIN PLANT PROTEIN-RELATED"/>
    <property type="match status" value="1"/>
</dbReference>
<protein>
    <recommendedName>
        <fullName evidence="9">B3 domain-containing protein</fullName>
    </recommendedName>
</protein>
<evidence type="ECO:0000256" key="2">
    <source>
        <dbReference type="ARBA" id="ARBA00023015"/>
    </source>
</evidence>
<evidence type="ECO:0000256" key="6">
    <source>
        <dbReference type="SAM" id="MobiDB-lite"/>
    </source>
</evidence>
<evidence type="ECO:0000256" key="3">
    <source>
        <dbReference type="ARBA" id="ARBA00023125"/>
    </source>
</evidence>
<comment type="caution">
    <text evidence="7">The sequence shown here is derived from an EMBL/GenBank/DDBJ whole genome shotgun (WGS) entry which is preliminary data.</text>
</comment>
<proteinExistence type="predicted"/>
<keyword evidence="2" id="KW-0805">Transcription regulation</keyword>
<dbReference type="Gene3D" id="2.40.330.10">
    <property type="entry name" value="DNA-binding pseudobarrel domain"/>
    <property type="match status" value="1"/>
</dbReference>
<comment type="subcellular location">
    <subcellularLocation>
        <location evidence="1">Nucleus</location>
    </subcellularLocation>
</comment>
<keyword evidence="3" id="KW-0238">DNA-binding</keyword>
<dbReference type="InterPro" id="IPR015300">
    <property type="entry name" value="DNA-bd_pseudobarrel_sf"/>
</dbReference>
<dbReference type="InterPro" id="IPR005508">
    <property type="entry name" value="At2g31720-like"/>
</dbReference>
<dbReference type="GO" id="GO:0003677">
    <property type="term" value="F:DNA binding"/>
    <property type="evidence" value="ECO:0007669"/>
    <property type="project" value="UniProtKB-KW"/>
</dbReference>
<organism evidence="7 8">
    <name type="scientific">Rhamnella rubrinervis</name>
    <dbReference type="NCBI Taxonomy" id="2594499"/>
    <lineage>
        <taxon>Eukaryota</taxon>
        <taxon>Viridiplantae</taxon>
        <taxon>Streptophyta</taxon>
        <taxon>Embryophyta</taxon>
        <taxon>Tracheophyta</taxon>
        <taxon>Spermatophyta</taxon>
        <taxon>Magnoliopsida</taxon>
        <taxon>eudicotyledons</taxon>
        <taxon>Gunneridae</taxon>
        <taxon>Pentapetalae</taxon>
        <taxon>rosids</taxon>
        <taxon>fabids</taxon>
        <taxon>Rosales</taxon>
        <taxon>Rhamnaceae</taxon>
        <taxon>rhamnoid group</taxon>
        <taxon>Rhamneae</taxon>
        <taxon>Rhamnella</taxon>
    </lineage>
</organism>
<evidence type="ECO:0000256" key="4">
    <source>
        <dbReference type="ARBA" id="ARBA00023163"/>
    </source>
</evidence>
<reference evidence="7" key="1">
    <citation type="submission" date="2020-03" db="EMBL/GenBank/DDBJ databases">
        <title>A high-quality chromosome-level genome assembly of a woody plant with both climbing and erect habits, Rhamnella rubrinervis.</title>
        <authorList>
            <person name="Lu Z."/>
            <person name="Yang Y."/>
            <person name="Zhu X."/>
            <person name="Sun Y."/>
        </authorList>
    </citation>
    <scope>NUCLEOTIDE SEQUENCE</scope>
    <source>
        <strain evidence="7">BYM</strain>
        <tissue evidence="7">Leaf</tissue>
    </source>
</reference>
<dbReference type="Proteomes" id="UP000796880">
    <property type="component" value="Unassembled WGS sequence"/>
</dbReference>
<accession>A0A8K0E398</accession>
<gene>
    <name evidence="7" type="ORF">FNV43_RR23164</name>
</gene>
<keyword evidence="4" id="KW-0804">Transcription</keyword>
<keyword evidence="8" id="KW-1185">Reference proteome</keyword>
<dbReference type="SUPFAM" id="SSF101936">
    <property type="entry name" value="DNA-binding pseudobarrel domain"/>
    <property type="match status" value="1"/>
</dbReference>
<dbReference type="Pfam" id="PF03754">
    <property type="entry name" value="At2g31720-like"/>
    <property type="match status" value="1"/>
</dbReference>
<sequence>MTNDEKEQSKLLTARILKDFIKHSQNLKKKNSGFLQPKKPSCSRTRLVIKRKRSHSETEEQEQEDQKANAPSTALQLPLKKRLYPRAAAVDKEETEMRTAWDSDKTPLKELPMEMRNLIESMGGTDIKLVIEKTLSKTDCSKHHDRLTIPKAQAESEFLNGVEKHMMDHTDGPVIQVSVIQPCFEESNMCFTQWKMRKSSTYVIRSGWNKACQKPENKLIAGVKVQVWSFRVHGDLCFAIVRVEGTAEPHTSSSSSSSSCSSSVED</sequence>
<evidence type="ECO:0000313" key="7">
    <source>
        <dbReference type="EMBL" id="KAF3436072.1"/>
    </source>
</evidence>
<feature type="region of interest" description="Disordered" evidence="6">
    <location>
        <begin position="28"/>
        <end position="73"/>
    </location>
</feature>
<dbReference type="GO" id="GO:0005634">
    <property type="term" value="C:nucleus"/>
    <property type="evidence" value="ECO:0007669"/>
    <property type="project" value="UniProtKB-SubCell"/>
</dbReference>
<dbReference type="AlphaFoldDB" id="A0A8K0E398"/>